<keyword evidence="2 4" id="KW-0456">Lyase</keyword>
<dbReference type="InterPro" id="IPR012997">
    <property type="entry name" value="RplA"/>
</dbReference>
<dbReference type="HAMAP" id="MF_02071">
    <property type="entry name" value="RlpA"/>
    <property type="match status" value="1"/>
</dbReference>
<dbReference type="PANTHER" id="PTHR34183">
    <property type="entry name" value="ENDOLYTIC PEPTIDOGLYCAN TRANSGLYCOSYLASE RLPA"/>
    <property type="match status" value="1"/>
</dbReference>
<dbReference type="GO" id="GO:0000270">
    <property type="term" value="P:peptidoglycan metabolic process"/>
    <property type="evidence" value="ECO:0007669"/>
    <property type="project" value="UniProtKB-UniRule"/>
</dbReference>
<keyword evidence="8" id="KW-1185">Reference proteome</keyword>
<dbReference type="GO" id="GO:0071555">
    <property type="term" value="P:cell wall organization"/>
    <property type="evidence" value="ECO:0007669"/>
    <property type="project" value="UniProtKB-KW"/>
</dbReference>
<dbReference type="EMBL" id="JACDUS010000001">
    <property type="protein sequence ID" value="MBA2879709.1"/>
    <property type="molecule type" value="Genomic_DNA"/>
</dbReference>
<evidence type="ECO:0000313" key="8">
    <source>
        <dbReference type="Proteomes" id="UP000525298"/>
    </source>
</evidence>
<dbReference type="EC" id="4.2.2.-" evidence="4"/>
<dbReference type="PANTHER" id="PTHR34183:SF1">
    <property type="entry name" value="ENDOLYTIC PEPTIDOGLYCAN TRANSGLYCOSYLASE RLPA"/>
    <property type="match status" value="1"/>
</dbReference>
<gene>
    <name evidence="4" type="primary">rlpA</name>
    <name evidence="7" type="ORF">HNR65_000016</name>
</gene>
<dbReference type="Pfam" id="PF05036">
    <property type="entry name" value="SPOR"/>
    <property type="match status" value="1"/>
</dbReference>
<dbReference type="GO" id="GO:0042834">
    <property type="term" value="F:peptidoglycan binding"/>
    <property type="evidence" value="ECO:0007669"/>
    <property type="project" value="InterPro"/>
</dbReference>
<dbReference type="AlphaFoldDB" id="A0A7W0HJ22"/>
<dbReference type="Proteomes" id="UP000525298">
    <property type="component" value="Unassembled WGS sequence"/>
</dbReference>
<dbReference type="PROSITE" id="PS51724">
    <property type="entry name" value="SPOR"/>
    <property type="match status" value="1"/>
</dbReference>
<dbReference type="InterPro" id="IPR036908">
    <property type="entry name" value="RlpA-like_sf"/>
</dbReference>
<feature type="signal peptide" evidence="4">
    <location>
        <begin position="1"/>
        <end position="26"/>
    </location>
</feature>
<proteinExistence type="inferred from homology"/>
<dbReference type="Gene3D" id="3.30.70.1070">
    <property type="entry name" value="Sporulation related repeat"/>
    <property type="match status" value="1"/>
</dbReference>
<dbReference type="Pfam" id="PF03330">
    <property type="entry name" value="DPBB_1"/>
    <property type="match status" value="1"/>
</dbReference>
<dbReference type="InterPro" id="IPR007730">
    <property type="entry name" value="SPOR-like_dom"/>
</dbReference>
<evidence type="ECO:0000256" key="3">
    <source>
        <dbReference type="ARBA" id="ARBA00023316"/>
    </source>
</evidence>
<dbReference type="GO" id="GO:0008932">
    <property type="term" value="F:lytic endotransglycosylase activity"/>
    <property type="evidence" value="ECO:0007669"/>
    <property type="project" value="UniProtKB-UniRule"/>
</dbReference>
<dbReference type="Gene3D" id="2.40.40.10">
    <property type="entry name" value="RlpA-like domain"/>
    <property type="match status" value="1"/>
</dbReference>
<dbReference type="SUPFAM" id="SSF50685">
    <property type="entry name" value="Barwin-like endoglucanases"/>
    <property type="match status" value="1"/>
</dbReference>
<sequence length="251" mass="27659" precursor="true">MTLSPGTGRRFALILAFAAAAGLWLAGCQTTPPPAEKTSKSYQINGQWYHPIPDSRGFRESGYASWYGHPFHGRKTASGETYNMDARTAAHKTLPMGTYVLVKNKRNYKQTVVRINDRGPFVKGRIIDLSRHAARQIDMIGPGTAPVEIAVLEKDHPQRQKASGSHGDYHTGDFTIQIGAFSEKDLAEAMHATLAAADYNPVTVTEVNRADATFYRVRVGRFDSLAKARDTELHLIRAGYHDAFAVANDGR</sequence>
<dbReference type="CDD" id="cd22268">
    <property type="entry name" value="DPBB_RlpA-like"/>
    <property type="match status" value="1"/>
</dbReference>
<name>A0A7W0HJ22_9BACT</name>
<comment type="similarity">
    <text evidence="4 5">Belongs to the RlpA family.</text>
</comment>
<evidence type="ECO:0000259" key="6">
    <source>
        <dbReference type="PROSITE" id="PS51724"/>
    </source>
</evidence>
<comment type="function">
    <text evidence="4">Lytic transglycosylase with a strong preference for naked glycan strands that lack stem peptides.</text>
</comment>
<feature type="chain" id="PRO_5031664981" description="Probable endolytic peptidoglycan transglycosylase RlpA" evidence="4">
    <location>
        <begin position="27"/>
        <end position="251"/>
    </location>
</feature>
<dbReference type="NCBIfam" id="TIGR00413">
    <property type="entry name" value="rlpA"/>
    <property type="match status" value="1"/>
</dbReference>
<evidence type="ECO:0000256" key="4">
    <source>
        <dbReference type="HAMAP-Rule" id="MF_02071"/>
    </source>
</evidence>
<evidence type="ECO:0000256" key="5">
    <source>
        <dbReference type="RuleBase" id="RU003495"/>
    </source>
</evidence>
<evidence type="ECO:0000256" key="1">
    <source>
        <dbReference type="ARBA" id="ARBA00022729"/>
    </source>
</evidence>
<dbReference type="InterPro" id="IPR009009">
    <property type="entry name" value="RlpA-like_DPBB"/>
</dbReference>
<evidence type="ECO:0000313" key="7">
    <source>
        <dbReference type="EMBL" id="MBA2879709.1"/>
    </source>
</evidence>
<dbReference type="RefSeq" id="WP_181549415.1">
    <property type="nucleotide sequence ID" value="NZ_JACDUS010000001.1"/>
</dbReference>
<dbReference type="InterPro" id="IPR036680">
    <property type="entry name" value="SPOR-like_sf"/>
</dbReference>
<keyword evidence="3 4" id="KW-0961">Cell wall biogenesis/degradation</keyword>
<evidence type="ECO:0000256" key="2">
    <source>
        <dbReference type="ARBA" id="ARBA00023239"/>
    </source>
</evidence>
<dbReference type="InterPro" id="IPR034718">
    <property type="entry name" value="RlpA"/>
</dbReference>
<reference evidence="7 8" key="1">
    <citation type="submission" date="2020-07" db="EMBL/GenBank/DDBJ databases">
        <title>Genomic Encyclopedia of Type Strains, Phase IV (KMG-IV): sequencing the most valuable type-strain genomes for metagenomic binning, comparative biology and taxonomic classification.</title>
        <authorList>
            <person name="Goeker M."/>
        </authorList>
    </citation>
    <scope>NUCLEOTIDE SEQUENCE [LARGE SCALE GENOMIC DNA]</scope>
    <source>
        <strain evidence="7 8">DSM 17721</strain>
    </source>
</reference>
<feature type="domain" description="SPOR" evidence="6">
    <location>
        <begin position="168"/>
        <end position="248"/>
    </location>
</feature>
<keyword evidence="1 4" id="KW-0732">Signal</keyword>
<dbReference type="SUPFAM" id="SSF110997">
    <property type="entry name" value="Sporulation related repeat"/>
    <property type="match status" value="1"/>
</dbReference>
<protein>
    <recommendedName>
        <fullName evidence="4">Probable endolytic peptidoglycan transglycosylase RlpA</fullName>
        <ecNumber evidence="4">4.2.2.-</ecNumber>
    </recommendedName>
</protein>
<keyword evidence="7" id="KW-0449">Lipoprotein</keyword>
<comment type="caution">
    <text evidence="7">The sequence shown here is derived from an EMBL/GenBank/DDBJ whole genome shotgun (WGS) entry which is preliminary data.</text>
</comment>
<organism evidence="7 8">
    <name type="scientific">Desulfosalsimonas propionicica</name>
    <dbReference type="NCBI Taxonomy" id="332175"/>
    <lineage>
        <taxon>Bacteria</taxon>
        <taxon>Pseudomonadati</taxon>
        <taxon>Thermodesulfobacteriota</taxon>
        <taxon>Desulfobacteria</taxon>
        <taxon>Desulfobacterales</taxon>
        <taxon>Desulfosalsimonadaceae</taxon>
        <taxon>Desulfosalsimonas</taxon>
    </lineage>
</organism>
<accession>A0A7W0HJ22</accession>